<feature type="region of interest" description="Disordered" evidence="10">
    <location>
        <begin position="1663"/>
        <end position="1682"/>
    </location>
</feature>
<gene>
    <name evidence="14" type="primary">SDK2</name>
    <name evidence="14" type="ORF">AWC38_SpisGene16997</name>
</gene>
<evidence type="ECO:0000259" key="13">
    <source>
        <dbReference type="PROSITE" id="PS50994"/>
    </source>
</evidence>
<evidence type="ECO:0000256" key="5">
    <source>
        <dbReference type="ARBA" id="ARBA00022759"/>
    </source>
</evidence>
<dbReference type="PROSITE" id="PS00141">
    <property type="entry name" value="ASP_PROTEASE"/>
    <property type="match status" value="1"/>
</dbReference>
<dbReference type="CDD" id="cd00303">
    <property type="entry name" value="retropepsin_like"/>
    <property type="match status" value="1"/>
</dbReference>
<dbReference type="Pfam" id="PF17917">
    <property type="entry name" value="RT_RNaseH"/>
    <property type="match status" value="1"/>
</dbReference>
<dbReference type="OrthoDB" id="4405280at2759"/>
<accession>A0A2B4RQL6</accession>
<evidence type="ECO:0000256" key="10">
    <source>
        <dbReference type="SAM" id="MobiDB-lite"/>
    </source>
</evidence>
<keyword evidence="15" id="KW-1185">Reference proteome</keyword>
<dbReference type="InterPro" id="IPR036397">
    <property type="entry name" value="RNaseH_sf"/>
</dbReference>
<feature type="region of interest" description="Disordered" evidence="10">
    <location>
        <begin position="117"/>
        <end position="142"/>
    </location>
</feature>
<dbReference type="CDD" id="cd09274">
    <property type="entry name" value="RNase_HI_RT_Ty3"/>
    <property type="match status" value="1"/>
</dbReference>
<name>A0A2B4RQL6_STYPI</name>
<dbReference type="InterPro" id="IPR036116">
    <property type="entry name" value="FN3_sf"/>
</dbReference>
<dbReference type="FunFam" id="2.60.40.10:FF:000028">
    <property type="entry name" value="Neuronal cell adhesion molecule"/>
    <property type="match status" value="2"/>
</dbReference>
<evidence type="ECO:0000259" key="11">
    <source>
        <dbReference type="PROSITE" id="PS01180"/>
    </source>
</evidence>
<dbReference type="Proteomes" id="UP000225706">
    <property type="component" value="Unassembled WGS sequence"/>
</dbReference>
<evidence type="ECO:0000256" key="7">
    <source>
        <dbReference type="ARBA" id="ARBA00022918"/>
    </source>
</evidence>
<feature type="domain" description="Fibronectin type-III" evidence="12">
    <location>
        <begin position="1051"/>
        <end position="1154"/>
    </location>
</feature>
<feature type="region of interest" description="Disordered" evidence="10">
    <location>
        <begin position="527"/>
        <end position="553"/>
    </location>
</feature>
<dbReference type="Pfam" id="PF00041">
    <property type="entry name" value="fn3"/>
    <property type="match status" value="4"/>
</dbReference>
<dbReference type="GO" id="GO:0046983">
    <property type="term" value="F:protein dimerization activity"/>
    <property type="evidence" value="ECO:0007669"/>
    <property type="project" value="InterPro"/>
</dbReference>
<dbReference type="Pfam" id="PF00431">
    <property type="entry name" value="CUB"/>
    <property type="match status" value="1"/>
</dbReference>
<evidence type="ECO:0000256" key="3">
    <source>
        <dbReference type="ARBA" id="ARBA00022722"/>
    </source>
</evidence>
<feature type="domain" description="Fibronectin type-III" evidence="12">
    <location>
        <begin position="1254"/>
        <end position="1354"/>
    </location>
</feature>
<evidence type="ECO:0000256" key="4">
    <source>
        <dbReference type="ARBA" id="ARBA00022737"/>
    </source>
</evidence>
<dbReference type="STRING" id="50429.A0A2B4RQL6"/>
<dbReference type="SMART" id="SM00060">
    <property type="entry name" value="FN3"/>
    <property type="match status" value="7"/>
</dbReference>
<dbReference type="GO" id="GO:0004519">
    <property type="term" value="F:endonuclease activity"/>
    <property type="evidence" value="ECO:0007669"/>
    <property type="project" value="UniProtKB-KW"/>
</dbReference>
<dbReference type="InterPro" id="IPR001584">
    <property type="entry name" value="Integrase_cat-core"/>
</dbReference>
<dbReference type="Gene3D" id="3.30.420.10">
    <property type="entry name" value="Ribonuclease H-like superfamily/Ribonuclease H"/>
    <property type="match status" value="1"/>
</dbReference>
<organism evidence="14 15">
    <name type="scientific">Stylophora pistillata</name>
    <name type="common">Smooth cauliflower coral</name>
    <dbReference type="NCBI Taxonomy" id="50429"/>
    <lineage>
        <taxon>Eukaryota</taxon>
        <taxon>Metazoa</taxon>
        <taxon>Cnidaria</taxon>
        <taxon>Anthozoa</taxon>
        <taxon>Hexacorallia</taxon>
        <taxon>Scleractinia</taxon>
        <taxon>Astrocoeniina</taxon>
        <taxon>Pocilloporidae</taxon>
        <taxon>Stylophora</taxon>
    </lineage>
</organism>
<dbReference type="CDD" id="cd00063">
    <property type="entry name" value="FN3"/>
    <property type="match status" value="7"/>
</dbReference>
<keyword evidence="7" id="KW-0695">RNA-directed DNA polymerase</keyword>
<dbReference type="SUPFAM" id="SSF49854">
    <property type="entry name" value="Spermadhesin, CUB domain"/>
    <property type="match status" value="2"/>
</dbReference>
<feature type="domain" description="CUB" evidence="11">
    <location>
        <begin position="596"/>
        <end position="700"/>
    </location>
</feature>
<dbReference type="InterPro" id="IPR012337">
    <property type="entry name" value="RNaseH-like_sf"/>
</dbReference>
<feature type="domain" description="Integrase catalytic" evidence="13">
    <location>
        <begin position="471"/>
        <end position="565"/>
    </location>
</feature>
<feature type="region of interest" description="Disordered" evidence="10">
    <location>
        <begin position="1"/>
        <end position="24"/>
    </location>
</feature>
<dbReference type="CDD" id="cd00041">
    <property type="entry name" value="CUB"/>
    <property type="match status" value="1"/>
</dbReference>
<dbReference type="SMART" id="SM00042">
    <property type="entry name" value="CUB"/>
    <property type="match status" value="1"/>
</dbReference>
<dbReference type="Gene3D" id="3.30.70.270">
    <property type="match status" value="1"/>
</dbReference>
<dbReference type="InterPro" id="IPR008906">
    <property type="entry name" value="HATC_C_dom"/>
</dbReference>
<feature type="compositionally biased region" description="Polar residues" evidence="10">
    <location>
        <begin position="126"/>
        <end position="137"/>
    </location>
</feature>
<keyword evidence="2" id="KW-0548">Nucleotidyltransferase</keyword>
<dbReference type="SUPFAM" id="SSF53098">
    <property type="entry name" value="Ribonuclease H-like"/>
    <property type="match status" value="1"/>
</dbReference>
<dbReference type="InterPro" id="IPR001969">
    <property type="entry name" value="Aspartic_peptidase_AS"/>
</dbReference>
<dbReference type="GO" id="GO:0015074">
    <property type="term" value="P:DNA integration"/>
    <property type="evidence" value="ECO:0007669"/>
    <property type="project" value="InterPro"/>
</dbReference>
<dbReference type="PROSITE" id="PS50994">
    <property type="entry name" value="INTEGRASE"/>
    <property type="match status" value="1"/>
</dbReference>
<protein>
    <submittedName>
        <fullName evidence="14">Protein sidekick-2</fullName>
    </submittedName>
</protein>
<evidence type="ECO:0000256" key="2">
    <source>
        <dbReference type="ARBA" id="ARBA00022695"/>
    </source>
</evidence>
<dbReference type="Gene3D" id="2.60.120.290">
    <property type="entry name" value="Spermadhesin, CUB domain"/>
    <property type="match status" value="2"/>
</dbReference>
<evidence type="ECO:0000259" key="12">
    <source>
        <dbReference type="PROSITE" id="PS50853"/>
    </source>
</evidence>
<proteinExistence type="predicted"/>
<feature type="domain" description="Fibronectin type-III" evidence="12">
    <location>
        <begin position="819"/>
        <end position="918"/>
    </location>
</feature>
<dbReference type="SUPFAM" id="SSF56672">
    <property type="entry name" value="DNA/RNA polymerases"/>
    <property type="match status" value="1"/>
</dbReference>
<evidence type="ECO:0000256" key="9">
    <source>
        <dbReference type="PROSITE-ProRule" id="PRU00059"/>
    </source>
</evidence>
<dbReference type="InterPro" id="IPR035914">
    <property type="entry name" value="Sperma_CUB_dom_sf"/>
</dbReference>
<dbReference type="Gene3D" id="2.60.40.10">
    <property type="entry name" value="Immunoglobulins"/>
    <property type="match status" value="7"/>
</dbReference>
<keyword evidence="6" id="KW-0378">Hydrolase</keyword>
<feature type="domain" description="Fibronectin type-III" evidence="12">
    <location>
        <begin position="705"/>
        <end position="818"/>
    </location>
</feature>
<evidence type="ECO:0000256" key="6">
    <source>
        <dbReference type="ARBA" id="ARBA00022801"/>
    </source>
</evidence>
<dbReference type="InterPro" id="IPR000859">
    <property type="entry name" value="CUB_dom"/>
</dbReference>
<keyword evidence="5" id="KW-0255">Endonuclease</keyword>
<feature type="domain" description="Fibronectin type-III" evidence="12">
    <location>
        <begin position="1359"/>
        <end position="1454"/>
    </location>
</feature>
<dbReference type="EMBL" id="LSMT01000401">
    <property type="protein sequence ID" value="PFX18608.1"/>
    <property type="molecule type" value="Genomic_DNA"/>
</dbReference>
<evidence type="ECO:0000313" key="15">
    <source>
        <dbReference type="Proteomes" id="UP000225706"/>
    </source>
</evidence>
<evidence type="ECO:0000256" key="1">
    <source>
        <dbReference type="ARBA" id="ARBA00022679"/>
    </source>
</evidence>
<dbReference type="InterPro" id="IPR043128">
    <property type="entry name" value="Rev_trsase/Diguanyl_cyclase"/>
</dbReference>
<dbReference type="PROSITE" id="PS01180">
    <property type="entry name" value="CUB"/>
    <property type="match status" value="2"/>
</dbReference>
<dbReference type="GO" id="GO:0004190">
    <property type="term" value="F:aspartic-type endopeptidase activity"/>
    <property type="evidence" value="ECO:0007669"/>
    <property type="project" value="InterPro"/>
</dbReference>
<dbReference type="InterPro" id="IPR041373">
    <property type="entry name" value="RT_RNaseH"/>
</dbReference>
<dbReference type="PANTHER" id="PTHR13817">
    <property type="entry name" value="TITIN"/>
    <property type="match status" value="1"/>
</dbReference>
<keyword evidence="8 9" id="KW-1015">Disulfide bond</keyword>
<feature type="domain" description="Fibronectin type-III" evidence="12">
    <location>
        <begin position="1159"/>
        <end position="1253"/>
    </location>
</feature>
<dbReference type="InterPro" id="IPR050964">
    <property type="entry name" value="Striated_Muscle_Regulatory"/>
</dbReference>
<keyword evidence="3" id="KW-0540">Nuclease</keyword>
<dbReference type="SUPFAM" id="SSF49265">
    <property type="entry name" value="Fibronectin type III"/>
    <property type="match status" value="4"/>
</dbReference>
<keyword evidence="4" id="KW-0677">Repeat</keyword>
<comment type="caution">
    <text evidence="9">Lacks conserved residue(s) required for the propagation of feature annotation.</text>
</comment>
<dbReference type="InterPro" id="IPR043502">
    <property type="entry name" value="DNA/RNA_pol_sf"/>
</dbReference>
<evidence type="ECO:0000313" key="14">
    <source>
        <dbReference type="EMBL" id="PFX18608.1"/>
    </source>
</evidence>
<evidence type="ECO:0000256" key="8">
    <source>
        <dbReference type="ARBA" id="ARBA00023157"/>
    </source>
</evidence>
<dbReference type="InterPro" id="IPR003961">
    <property type="entry name" value="FN3_dom"/>
</dbReference>
<keyword evidence="1" id="KW-0808">Transferase</keyword>
<dbReference type="GO" id="GO:0003964">
    <property type="term" value="F:RNA-directed DNA polymerase activity"/>
    <property type="evidence" value="ECO:0007669"/>
    <property type="project" value="UniProtKB-KW"/>
</dbReference>
<dbReference type="PROSITE" id="PS50853">
    <property type="entry name" value="FN3"/>
    <property type="match status" value="6"/>
</dbReference>
<feature type="compositionally biased region" description="Polar residues" evidence="10">
    <location>
        <begin position="1663"/>
        <end position="1676"/>
    </location>
</feature>
<comment type="caution">
    <text evidence="14">The sequence shown here is derived from an EMBL/GenBank/DDBJ whole genome shotgun (WGS) entry which is preliminary data.</text>
</comment>
<feature type="disulfide bond" evidence="9">
    <location>
        <begin position="643"/>
        <end position="660"/>
    </location>
</feature>
<dbReference type="InterPro" id="IPR013783">
    <property type="entry name" value="Ig-like_fold"/>
</dbReference>
<dbReference type="GO" id="GO:0006508">
    <property type="term" value="P:proteolysis"/>
    <property type="evidence" value="ECO:0007669"/>
    <property type="project" value="InterPro"/>
</dbReference>
<feature type="compositionally biased region" description="Low complexity" evidence="10">
    <location>
        <begin position="527"/>
        <end position="551"/>
    </location>
</feature>
<sequence length="2249" mass="251470">MNETESSSTSAPSQSSTASATAAATAPSAATTMAINLPSFPEFELQPRDTIPVRFEKYVKRLNNMFAAMNVNQASQKKAMLLHYVGEDTCDIFETLTVPEPPEGSDEYKTAVKALTESADVGGSPDNETSTLTSADSDNGKEYTFRTISQEPQGTQPIFQVKILQSPIRVLADSGATVNVLSFKDFDILNQKPQLSPTRTKVYPYMTAKPLDLYGKFKAKITSDYGLSEETFYVAKGSSNSILSWMTSQKLNLIRVINTVDQLSPALPPNAPDFLKNYPGLTRGMAEIFQKKVSDAICGMPAVKNISDNIYIGGVDKEDHDRRLKQVFHQLHTNGLTINLPKCVGAVLTQKDESTNAVRPLHYASCPLTPAQARYPQALSIYWAVKRFHLFVYGNEFKVVTDHKPLVTLFNNPVFKPSARIERWLMELQQFASLWSIAQALLTQPTRLPDTQLEILNLRTMKQNLRNILHNGPPFNGEDFAKFSQVLGFKHRKVSALWPRANGEVQRFVETLKKSIKASRDITPSSSAEALSSSASPSSSSSSFSKSHSSSLPELTPSWTFVSRSLPSSSISGLANPPSAIWPTSSSVVAVASSVCGSTMTEKTGVIDEAGSPSYYKTCNWMIYTPVEDSTILLVFENHTVNCWNSWTSIRTWRQSKDLCQGGDPFAILVLGGNVTVSLFSHSSYFRLKVHYFALNNTPEALHQPEWNVTVVKVSSTEIELSWSRSNTDGSNSYSIFGYVATLHMLWSDILHTSDILLMNVENASSSNTSSSFLSTVVRGLRPYTKYRVKVLALLRNHMTGKISPKSGTVVEVQTLESVPSAVPRLYARSQGFNSLWIRWVSISSEEANGILLGYTVYYRPYNSNDSFTNISVNINVDAITITGLKNATGYEIRVTGRTSVGEGAERFTYAQTGFQGNPRKHHYKEEAQLDKFFVSECGENFDKPSGELSINSGSQFYYYRRCTWSIGSPVANSSILLLFEEYRPGEDWTEVYIRSAREGKWLDRYQIVPSAVLVLDSFVTVRIYKRSNNYLLKAHYFIMNNSRSDVVYQRGWNVTISNVSSRAIGVSWPPLSTTSLNSTYIYGYVVFVRMLSNGMGDILVQEEANFTSLSTVVSGLRAYVKYQVEVVAFLKDRISGKLSLKTSEIAEIQTAEGAPFRRPSYNRVFALDYQSVFVSWYALPQEDSGGFLRGYRVFYQEYRTQQIKNVTVGPEQRQVILTNFEPGTDYIIAVTAFTAKGEGPRSSYRIRTPPRIQGWNITAESTSSTTVLVTWPDNTLALSMKDIIGFIAACTATEIKGTLRLAAANSSSFRTLVQRLLPYTEYKVQMIALSKSQSNESVSMGSSGVVVLRTKEDVPSKPPSNITAYATNSTTIRLTWSPINEPDIRGELQGYLVQYKEAWTQESYHNMSVGPLVSSVLLKGLKVFTLYRIYLAGFTRAGVGFQSQPHFPKTGCLFIVPSDVTDFASPNFPSNYPSNANCTWVIGQGMELKETKIILFFDHLHTEGFGTPCSSDYIQVSDKSQSIKWKFCGKQPPFAVTFTESSFTVRLYSDNGIEEKGFYARYLLVKHEIDLDIAIKEENTNSASAVLEWKKTQNVGELKGYIVLYKLSQSSTYWNVIRTNGTQVSINNIQPRKEYTVRVLLSAKSNVTYISRTFTLETGVVQTTGEPTNTPSPTAEASDLARKRKVQCNLPKHGKRFHPPKSKSNPKNVTASARVTEFPGENFTVSKSNGQAFCNACCEQIGLKKTLIENHVKSSKHASGKERLEKKEARERDIAKSLKEYDNQFLPKGESLSVALRVYTVKVVRSFMKAGVPLHKIDCFRELLEEEAFSLTSSRHLSDFIDVIAKDERKKVKEEIEGRDVSIIFDGTTHVAKALNIILRFVTEWKVHQQLIRLLLVTKPMNGEELAHQLLSTLSVDFSIPPSSLLAAARDRASVKNEAKFMKSWVGLFAHSARSRNAFKETTGQFPNSYLETRWWSKYEMMVQVHDLFGDTIAFVKGDQIPEVTARKLQDILNDQQKLASLKVEFAITVDAMKPFVQSTYQLEGDGSLCLQAYQIVRKLEAEMRNLHFPNCCAVIRNIANGNIALQRQSEGYAMACIQPAYDYFTSTFLNNGDQLQPAVEVFKAARLFNPTKIAEIQATAAILSDQLRKVPFLNNDACIDGLQKELPTYIAAATDVNPHINVLTWWEIHEQEIPNWAKACKKILLIQPSSAASERVFSLLENSFRDNQACAMEDYIEASIMLQYDQR</sequence>
<reference evidence="15" key="1">
    <citation type="journal article" date="2017" name="bioRxiv">
        <title>Comparative analysis of the genomes of Stylophora pistillata and Acropora digitifera provides evidence for extensive differences between species of corals.</title>
        <authorList>
            <person name="Voolstra C.R."/>
            <person name="Li Y."/>
            <person name="Liew Y.J."/>
            <person name="Baumgarten S."/>
            <person name="Zoccola D."/>
            <person name="Flot J.-F."/>
            <person name="Tambutte S."/>
            <person name="Allemand D."/>
            <person name="Aranda M."/>
        </authorList>
    </citation>
    <scope>NUCLEOTIDE SEQUENCE [LARGE SCALE GENOMIC DNA]</scope>
</reference>
<dbReference type="Pfam" id="PF05699">
    <property type="entry name" value="Dimer_Tnp_hAT"/>
    <property type="match status" value="1"/>
</dbReference>
<feature type="domain" description="CUB" evidence="11">
    <location>
        <begin position="1453"/>
        <end position="1566"/>
    </location>
</feature>
<dbReference type="GO" id="GO:0003676">
    <property type="term" value="F:nucleic acid binding"/>
    <property type="evidence" value="ECO:0007669"/>
    <property type="project" value="InterPro"/>
</dbReference>
<dbReference type="PANTHER" id="PTHR13817:SF166">
    <property type="entry name" value="NEURONAL IGCAM-RELATED"/>
    <property type="match status" value="1"/>
</dbReference>